<protein>
    <submittedName>
        <fullName evidence="2">Uncharacterized protein</fullName>
    </submittedName>
</protein>
<name>A0A2A9NGW7_9AGAR</name>
<sequence>MDTATTATASAEVDNERWCIVPGEWVRLHGSREQRALHQRKVSNSTHSALKCKQRDVAEV</sequence>
<dbReference type="Proteomes" id="UP000242287">
    <property type="component" value="Unassembled WGS sequence"/>
</dbReference>
<reference evidence="2 3" key="1">
    <citation type="submission" date="2014-02" db="EMBL/GenBank/DDBJ databases">
        <title>Transposable element dynamics among asymbiotic and ectomycorrhizal Amanita fungi.</title>
        <authorList>
            <consortium name="DOE Joint Genome Institute"/>
            <person name="Hess J."/>
            <person name="Skrede I."/>
            <person name="Wolfe B."/>
            <person name="LaButti K."/>
            <person name="Ohm R.A."/>
            <person name="Grigoriev I.V."/>
            <person name="Pringle A."/>
        </authorList>
    </citation>
    <scope>NUCLEOTIDE SEQUENCE [LARGE SCALE GENOMIC DNA]</scope>
    <source>
        <strain evidence="2 3">SKay4041</strain>
    </source>
</reference>
<organism evidence="2 3">
    <name type="scientific">Amanita thiersii Skay4041</name>
    <dbReference type="NCBI Taxonomy" id="703135"/>
    <lineage>
        <taxon>Eukaryota</taxon>
        <taxon>Fungi</taxon>
        <taxon>Dikarya</taxon>
        <taxon>Basidiomycota</taxon>
        <taxon>Agaricomycotina</taxon>
        <taxon>Agaricomycetes</taxon>
        <taxon>Agaricomycetidae</taxon>
        <taxon>Agaricales</taxon>
        <taxon>Pluteineae</taxon>
        <taxon>Amanitaceae</taxon>
        <taxon>Amanita</taxon>
    </lineage>
</organism>
<evidence type="ECO:0000256" key="1">
    <source>
        <dbReference type="SAM" id="MobiDB-lite"/>
    </source>
</evidence>
<feature type="region of interest" description="Disordered" evidence="1">
    <location>
        <begin position="37"/>
        <end position="60"/>
    </location>
</feature>
<proteinExistence type="predicted"/>
<evidence type="ECO:0000313" key="2">
    <source>
        <dbReference type="EMBL" id="PFH46962.1"/>
    </source>
</evidence>
<keyword evidence="3" id="KW-1185">Reference proteome</keyword>
<feature type="non-terminal residue" evidence="2">
    <location>
        <position position="60"/>
    </location>
</feature>
<accession>A0A2A9NGW7</accession>
<gene>
    <name evidence="2" type="ORF">AMATHDRAFT_68681</name>
</gene>
<evidence type="ECO:0000313" key="3">
    <source>
        <dbReference type="Proteomes" id="UP000242287"/>
    </source>
</evidence>
<dbReference type="AlphaFoldDB" id="A0A2A9NGW7"/>
<dbReference type="EMBL" id="KZ302145">
    <property type="protein sequence ID" value="PFH46962.1"/>
    <property type="molecule type" value="Genomic_DNA"/>
</dbReference>